<evidence type="ECO:0000313" key="1">
    <source>
        <dbReference type="EMBL" id="JAD67729.1"/>
    </source>
</evidence>
<organism evidence="1">
    <name type="scientific">Arundo donax</name>
    <name type="common">Giant reed</name>
    <name type="synonym">Donax arundinaceus</name>
    <dbReference type="NCBI Taxonomy" id="35708"/>
    <lineage>
        <taxon>Eukaryota</taxon>
        <taxon>Viridiplantae</taxon>
        <taxon>Streptophyta</taxon>
        <taxon>Embryophyta</taxon>
        <taxon>Tracheophyta</taxon>
        <taxon>Spermatophyta</taxon>
        <taxon>Magnoliopsida</taxon>
        <taxon>Liliopsida</taxon>
        <taxon>Poales</taxon>
        <taxon>Poaceae</taxon>
        <taxon>PACMAD clade</taxon>
        <taxon>Arundinoideae</taxon>
        <taxon>Arundineae</taxon>
        <taxon>Arundo</taxon>
    </lineage>
</organism>
<sequence>MANFISILDEAIISIHKPVLHSPVINQPWLEVNTPWQSIP</sequence>
<dbReference type="AlphaFoldDB" id="A0A0A9BUL9"/>
<protein>
    <submittedName>
        <fullName evidence="1">Uncharacterized protein</fullName>
    </submittedName>
</protein>
<reference evidence="1" key="1">
    <citation type="submission" date="2014-09" db="EMBL/GenBank/DDBJ databases">
        <authorList>
            <person name="Magalhaes I.L.F."/>
            <person name="Oliveira U."/>
            <person name="Santos F.R."/>
            <person name="Vidigal T.H.D.A."/>
            <person name="Brescovit A.D."/>
            <person name="Santos A.J."/>
        </authorList>
    </citation>
    <scope>NUCLEOTIDE SEQUENCE</scope>
    <source>
        <tissue evidence="1">Shoot tissue taken approximately 20 cm above the soil surface</tissue>
    </source>
</reference>
<reference evidence="1" key="2">
    <citation type="journal article" date="2015" name="Data Brief">
        <title>Shoot transcriptome of the giant reed, Arundo donax.</title>
        <authorList>
            <person name="Barrero R.A."/>
            <person name="Guerrero F.D."/>
            <person name="Moolhuijzen P."/>
            <person name="Goolsby J.A."/>
            <person name="Tidwell J."/>
            <person name="Bellgard S.E."/>
            <person name="Bellgard M.I."/>
        </authorList>
    </citation>
    <scope>NUCLEOTIDE SEQUENCE</scope>
    <source>
        <tissue evidence="1">Shoot tissue taken approximately 20 cm above the soil surface</tissue>
    </source>
</reference>
<dbReference type="EMBL" id="GBRH01230166">
    <property type="protein sequence ID" value="JAD67729.1"/>
    <property type="molecule type" value="Transcribed_RNA"/>
</dbReference>
<name>A0A0A9BUL9_ARUDO</name>
<accession>A0A0A9BUL9</accession>
<proteinExistence type="predicted"/>